<gene>
    <name evidence="1" type="ORF">Anapl_02834</name>
</gene>
<sequence length="358" mass="39874">MVKRLLYQKPREGPGVPGTLACSHSSGHERCTQKLSRETRPDCYSLAQETQDHKDLTCQDLSLTGPAKKASATQELSVKHTPEKRTPVEFNRTAVTLKKKRRVCMCVSNASTALPNHILLATYCTQALELASRLAEEMQSATLAENLPKATQFSSTLRTSADEFVSAYFKSCQRLFLVTRLLKREAQCRTLDLQEAKRKTSSFGADVWEGPGNGTVLKEFVKLRACERCLPVHHLHQNELVNDAYLHITCTKTQDSQPRNSTYMYCLMHSLCIDSLPSTHPGNTVTMVSAPPQSLPALQYKHAGSDKPAECCFRNCQQTDRFSKSPSQVLQTSAPAKSQGIMCTTSQCHRHIGVEQKE</sequence>
<accession>R0JR90</accession>
<dbReference type="Proteomes" id="UP000296049">
    <property type="component" value="Unassembled WGS sequence"/>
</dbReference>
<dbReference type="AlphaFoldDB" id="R0JR90"/>
<evidence type="ECO:0000313" key="2">
    <source>
        <dbReference type="Proteomes" id="UP000296049"/>
    </source>
</evidence>
<evidence type="ECO:0000313" key="1">
    <source>
        <dbReference type="EMBL" id="EOA99880.1"/>
    </source>
</evidence>
<proteinExistence type="predicted"/>
<dbReference type="EMBL" id="KB743260">
    <property type="protein sequence ID" value="EOA99880.1"/>
    <property type="molecule type" value="Genomic_DNA"/>
</dbReference>
<keyword evidence="2" id="KW-1185">Reference proteome</keyword>
<name>R0JR90_ANAPL</name>
<protein>
    <submittedName>
        <fullName evidence="1">Uncharacterized protein</fullName>
    </submittedName>
</protein>
<reference evidence="2" key="1">
    <citation type="journal article" date="2013" name="Nat. Genet.">
        <title>The duck genome and transcriptome provide insight into an avian influenza virus reservoir species.</title>
        <authorList>
            <person name="Huang Y."/>
            <person name="Li Y."/>
            <person name="Burt D.W."/>
            <person name="Chen H."/>
            <person name="Zhang Y."/>
            <person name="Qian W."/>
            <person name="Kim H."/>
            <person name="Gan S."/>
            <person name="Zhao Y."/>
            <person name="Li J."/>
            <person name="Yi K."/>
            <person name="Feng H."/>
            <person name="Zhu P."/>
            <person name="Li B."/>
            <person name="Liu Q."/>
            <person name="Fairley S."/>
            <person name="Magor K.E."/>
            <person name="Du Z."/>
            <person name="Hu X."/>
            <person name="Goodman L."/>
            <person name="Tafer H."/>
            <person name="Vignal A."/>
            <person name="Lee T."/>
            <person name="Kim K.W."/>
            <person name="Sheng Z."/>
            <person name="An Y."/>
            <person name="Searle S."/>
            <person name="Herrero J."/>
            <person name="Groenen M.A."/>
            <person name="Crooijmans R.P."/>
            <person name="Faraut T."/>
            <person name="Cai Q."/>
            <person name="Webster R.G."/>
            <person name="Aldridge J.R."/>
            <person name="Warren W.C."/>
            <person name="Bartschat S."/>
            <person name="Kehr S."/>
            <person name="Marz M."/>
            <person name="Stadler P.F."/>
            <person name="Smith J."/>
            <person name="Kraus R.H."/>
            <person name="Zhao Y."/>
            <person name="Ren L."/>
            <person name="Fei J."/>
            <person name="Morisson M."/>
            <person name="Kaiser P."/>
            <person name="Griffin D.K."/>
            <person name="Rao M."/>
            <person name="Pitel F."/>
            <person name="Wang J."/>
            <person name="Li N."/>
        </authorList>
    </citation>
    <scope>NUCLEOTIDE SEQUENCE [LARGE SCALE GENOMIC DNA]</scope>
</reference>
<organism evidence="1 2">
    <name type="scientific">Anas platyrhynchos</name>
    <name type="common">Mallard</name>
    <name type="synonym">Anas boschas</name>
    <dbReference type="NCBI Taxonomy" id="8839"/>
    <lineage>
        <taxon>Eukaryota</taxon>
        <taxon>Metazoa</taxon>
        <taxon>Chordata</taxon>
        <taxon>Craniata</taxon>
        <taxon>Vertebrata</taxon>
        <taxon>Euteleostomi</taxon>
        <taxon>Archelosauria</taxon>
        <taxon>Archosauria</taxon>
        <taxon>Dinosauria</taxon>
        <taxon>Saurischia</taxon>
        <taxon>Theropoda</taxon>
        <taxon>Coelurosauria</taxon>
        <taxon>Aves</taxon>
        <taxon>Neognathae</taxon>
        <taxon>Galloanserae</taxon>
        <taxon>Anseriformes</taxon>
        <taxon>Anatidae</taxon>
        <taxon>Anatinae</taxon>
        <taxon>Anas</taxon>
    </lineage>
</organism>